<evidence type="ECO:0000256" key="6">
    <source>
        <dbReference type="ARBA" id="ARBA00034125"/>
    </source>
</evidence>
<dbReference type="EMBL" id="CP003261">
    <property type="protein sequence ID" value="AGK97202.1"/>
    <property type="molecule type" value="Genomic_DNA"/>
</dbReference>
<dbReference type="Pfam" id="PF06738">
    <property type="entry name" value="ThrE"/>
    <property type="match status" value="1"/>
</dbReference>
<evidence type="ECO:0000256" key="1">
    <source>
        <dbReference type="ARBA" id="ARBA00004651"/>
    </source>
</evidence>
<dbReference type="RefSeq" id="WP_015615506.1">
    <property type="nucleotide sequence ID" value="NC_021182.1"/>
</dbReference>
<comment type="subcellular location">
    <subcellularLocation>
        <location evidence="1">Cell membrane</location>
        <topology evidence="1">Multi-pass membrane protein</topology>
    </subcellularLocation>
</comment>
<feature type="transmembrane region" description="Helical" evidence="7">
    <location>
        <begin position="228"/>
        <end position="251"/>
    </location>
</feature>
<evidence type="ECO:0000259" key="8">
    <source>
        <dbReference type="Pfam" id="PF06738"/>
    </source>
</evidence>
<evidence type="ECO:0000256" key="2">
    <source>
        <dbReference type="ARBA" id="ARBA00022475"/>
    </source>
</evidence>
<evidence type="ECO:0000256" key="4">
    <source>
        <dbReference type="ARBA" id="ARBA00022989"/>
    </source>
</evidence>
<dbReference type="OrthoDB" id="9813917at2"/>
<keyword evidence="3 7" id="KW-0812">Transmembrane</keyword>
<feature type="transmembrane region" description="Helical" evidence="7">
    <location>
        <begin position="164"/>
        <end position="183"/>
    </location>
</feature>
<dbReference type="eggNOG" id="COG2966">
    <property type="taxonomic scope" value="Bacteria"/>
</dbReference>
<comment type="similarity">
    <text evidence="6">Belongs to the ThrE exporter (TC 2.A.79) family.</text>
</comment>
<feature type="transmembrane region" description="Helical" evidence="7">
    <location>
        <begin position="195"/>
        <end position="216"/>
    </location>
</feature>
<dbReference type="PANTHER" id="PTHR34390">
    <property type="entry name" value="UPF0442 PROTEIN YJJB-RELATED"/>
    <property type="match status" value="1"/>
</dbReference>
<dbReference type="PATRIC" id="fig|86416.3.peg.2321"/>
<sequence>METNKILDLAAEAGKIMLENGAETYRVEETMIRISKALGVASLDAYATPTAIIISGKNAENINISVIKRIVNRTFNIDKISKINDLSRIIERKQLTIEDVEMKLISIKNSPSYSNKMTLLAACFIGAFFTILFGGNFKDFWAAFIIAGIIKYSTNLISKFKVDYFFTNIVGGAEAALLAIISYKLSLSTHYDKVIIGDIMLLVPGLAITNAIRDAMNGDLISGTARAIEAFFIAVAIAVGTGMVFKIWFAFSGGINI</sequence>
<dbReference type="Proteomes" id="UP000013523">
    <property type="component" value="Chromosome"/>
</dbReference>
<dbReference type="GO" id="GO:0022857">
    <property type="term" value="F:transmembrane transporter activity"/>
    <property type="evidence" value="ECO:0007669"/>
    <property type="project" value="InterPro"/>
</dbReference>
<keyword evidence="5 7" id="KW-0472">Membrane</keyword>
<proteinExistence type="inferred from homology"/>
<keyword evidence="4 7" id="KW-1133">Transmembrane helix</keyword>
<dbReference type="GO" id="GO:0015744">
    <property type="term" value="P:succinate transport"/>
    <property type="evidence" value="ECO:0007669"/>
    <property type="project" value="TreeGrafter"/>
</dbReference>
<evidence type="ECO:0000256" key="5">
    <source>
        <dbReference type="ARBA" id="ARBA00023136"/>
    </source>
</evidence>
<dbReference type="InterPro" id="IPR010619">
    <property type="entry name" value="ThrE-like_N"/>
</dbReference>
<feature type="transmembrane region" description="Helical" evidence="7">
    <location>
        <begin position="117"/>
        <end position="134"/>
    </location>
</feature>
<keyword evidence="2" id="KW-1003">Cell membrane</keyword>
<dbReference type="STRING" id="86416.Clopa_2338"/>
<reference evidence="9 10" key="1">
    <citation type="submission" date="2012-01" db="EMBL/GenBank/DDBJ databases">
        <title>Complete sequence of chromosome of Clostridium pasteurianum BC1.</title>
        <authorList>
            <consortium name="US DOE Joint Genome Institute"/>
            <person name="Lucas S."/>
            <person name="Han J."/>
            <person name="Lapidus A."/>
            <person name="Cheng J.-F."/>
            <person name="Goodwin L."/>
            <person name="Pitluck S."/>
            <person name="Peters L."/>
            <person name="Mikhailova N."/>
            <person name="Teshima H."/>
            <person name="Detter J.C."/>
            <person name="Han C."/>
            <person name="Tapia R."/>
            <person name="Land M."/>
            <person name="Hauser L."/>
            <person name="Kyrpides N."/>
            <person name="Ivanova N."/>
            <person name="Pagani I."/>
            <person name="Dunn J."/>
            <person name="Taghavi S."/>
            <person name="Francis A."/>
            <person name="van der Lelie D."/>
            <person name="Woyke T."/>
        </authorList>
    </citation>
    <scope>NUCLEOTIDE SEQUENCE [LARGE SCALE GENOMIC DNA]</scope>
    <source>
        <strain evidence="9 10">BC1</strain>
    </source>
</reference>
<evidence type="ECO:0000313" key="10">
    <source>
        <dbReference type="Proteomes" id="UP000013523"/>
    </source>
</evidence>
<protein>
    <recommendedName>
        <fullName evidence="8">Threonine/serine exporter-like N-terminal domain-containing protein</fullName>
    </recommendedName>
</protein>
<dbReference type="GO" id="GO:0005886">
    <property type="term" value="C:plasma membrane"/>
    <property type="evidence" value="ECO:0007669"/>
    <property type="project" value="UniProtKB-SubCell"/>
</dbReference>
<gene>
    <name evidence="9" type="ORF">Clopa_2338</name>
</gene>
<evidence type="ECO:0000256" key="3">
    <source>
        <dbReference type="ARBA" id="ARBA00022692"/>
    </source>
</evidence>
<organism evidence="9 10">
    <name type="scientific">Clostridium pasteurianum BC1</name>
    <dbReference type="NCBI Taxonomy" id="86416"/>
    <lineage>
        <taxon>Bacteria</taxon>
        <taxon>Bacillati</taxon>
        <taxon>Bacillota</taxon>
        <taxon>Clostridia</taxon>
        <taxon>Eubacteriales</taxon>
        <taxon>Clostridiaceae</taxon>
        <taxon>Clostridium</taxon>
    </lineage>
</organism>
<evidence type="ECO:0000313" key="9">
    <source>
        <dbReference type="EMBL" id="AGK97202.1"/>
    </source>
</evidence>
<feature type="domain" description="Threonine/serine exporter-like N-terminal" evidence="8">
    <location>
        <begin position="8"/>
        <end position="247"/>
    </location>
</feature>
<keyword evidence="10" id="KW-1185">Reference proteome</keyword>
<dbReference type="PANTHER" id="PTHR34390:SF2">
    <property type="entry name" value="SUCCINATE TRANSPORTER SUBUNIT YJJP-RELATED"/>
    <property type="match status" value="1"/>
</dbReference>
<evidence type="ECO:0000256" key="7">
    <source>
        <dbReference type="SAM" id="Phobius"/>
    </source>
</evidence>
<dbReference type="KEGG" id="cpas:Clopa_2338"/>
<accession>R4K277</accession>
<dbReference type="AlphaFoldDB" id="R4K277"/>
<dbReference type="InterPro" id="IPR050539">
    <property type="entry name" value="ThrE_Dicarb/AminoAcid_Exp"/>
</dbReference>
<dbReference type="HOGENOM" id="CLU_070277_0_0_9"/>
<name>R4K277_CLOPA</name>